<evidence type="ECO:0000313" key="8">
    <source>
        <dbReference type="EMBL" id="CAF4325513.1"/>
    </source>
</evidence>
<comment type="similarity">
    <text evidence="2">Belongs to the TSR2 family.</text>
</comment>
<evidence type="ECO:0000256" key="2">
    <source>
        <dbReference type="ARBA" id="ARBA00006524"/>
    </source>
</evidence>
<dbReference type="EMBL" id="CAJNXB010002543">
    <property type="protein sequence ID" value="CAF3258286.1"/>
    <property type="molecule type" value="Genomic_DNA"/>
</dbReference>
<dbReference type="GO" id="GO:0006364">
    <property type="term" value="P:rRNA processing"/>
    <property type="evidence" value="ECO:0007669"/>
    <property type="project" value="UniProtKB-KW"/>
</dbReference>
<evidence type="ECO:0000256" key="4">
    <source>
        <dbReference type="ARBA" id="ARBA00022552"/>
    </source>
</evidence>
<reference evidence="6" key="1">
    <citation type="submission" date="2021-02" db="EMBL/GenBank/DDBJ databases">
        <authorList>
            <person name="Nowell W R."/>
        </authorList>
    </citation>
    <scope>NUCLEOTIDE SEQUENCE</scope>
</reference>
<evidence type="ECO:0000313" key="11">
    <source>
        <dbReference type="Proteomes" id="UP000663873"/>
    </source>
</evidence>
<evidence type="ECO:0000313" key="7">
    <source>
        <dbReference type="EMBL" id="CAF3441750.1"/>
    </source>
</evidence>
<keyword evidence="4" id="KW-0698">rRNA processing</keyword>
<dbReference type="OrthoDB" id="263560at2759"/>
<comment type="caution">
    <text evidence="6">The sequence shown here is derived from an EMBL/GenBank/DDBJ whole genome shotgun (WGS) entry which is preliminary data.</text>
</comment>
<dbReference type="Pfam" id="PF10273">
    <property type="entry name" value="WGG"/>
    <property type="match status" value="1"/>
</dbReference>
<dbReference type="InterPro" id="IPR019398">
    <property type="entry name" value="Pre-rRNA_process_TSR2"/>
</dbReference>
<protein>
    <recommendedName>
        <fullName evidence="3">Pre-rRNA-processing protein TSR2 homolog</fullName>
    </recommendedName>
</protein>
<dbReference type="Proteomes" id="UP000663873">
    <property type="component" value="Unassembled WGS sequence"/>
</dbReference>
<gene>
    <name evidence="7" type="ORF">GRG538_LOCUS13540</name>
    <name evidence="9" type="ORF">QYT958_LOCUS8682</name>
    <name evidence="6" type="ORF">TIS948_LOCUS15618</name>
    <name evidence="8" type="ORF">UJA718_LOCUS14152</name>
</gene>
<feature type="compositionally biased region" description="Acidic residues" evidence="5">
    <location>
        <begin position="133"/>
        <end position="156"/>
    </location>
</feature>
<evidence type="ECO:0000256" key="5">
    <source>
        <dbReference type="SAM" id="MobiDB-lite"/>
    </source>
</evidence>
<keyword evidence="11" id="KW-1185">Reference proteome</keyword>
<dbReference type="EMBL" id="CAJOBR010000879">
    <property type="protein sequence ID" value="CAF4556401.1"/>
    <property type="molecule type" value="Genomic_DNA"/>
</dbReference>
<dbReference type="AlphaFoldDB" id="A0A817RJE6"/>
<evidence type="ECO:0000256" key="3">
    <source>
        <dbReference type="ARBA" id="ARBA00017551"/>
    </source>
</evidence>
<evidence type="ECO:0000313" key="10">
    <source>
        <dbReference type="Proteomes" id="UP000663825"/>
    </source>
</evidence>
<proteinExistence type="inferred from homology"/>
<dbReference type="Proteomes" id="UP000663872">
    <property type="component" value="Unassembled WGS sequence"/>
</dbReference>
<name>A0A817RJE6_9BILA</name>
<dbReference type="EMBL" id="CAJNYT010001996">
    <property type="protein sequence ID" value="CAF3441750.1"/>
    <property type="molecule type" value="Genomic_DNA"/>
</dbReference>
<sequence>MSLLSITVPIIRSVFSRWTALQIAVTHSMGGPDSEAKYEAFIDAFGQYLTRNVRSASSMSLNENDIQEYLDEVLDEEFNTVLDDDSSRELSQLFVRYISLILQGKLNDVQQELQTQHANAPPVQMSVKHKNDDDDDSSSSSESEDDMIEEEEEEEPKVEKPKEQSMDVDEDDWTTVRRRSGGKK</sequence>
<evidence type="ECO:0000313" key="6">
    <source>
        <dbReference type="EMBL" id="CAF3258286.1"/>
    </source>
</evidence>
<comment type="function">
    <text evidence="1">May be involved in 20S pre-rRNA processing.</text>
</comment>
<dbReference type="Proteomes" id="UP000663825">
    <property type="component" value="Unassembled WGS sequence"/>
</dbReference>
<dbReference type="PANTHER" id="PTHR21250">
    <property type="entry name" value="PRE-RRNA-PROCESSING PROTEIN TSR2 HOMOLOG"/>
    <property type="match status" value="1"/>
</dbReference>
<accession>A0A817RJE6</accession>
<evidence type="ECO:0000313" key="9">
    <source>
        <dbReference type="EMBL" id="CAF4556401.1"/>
    </source>
</evidence>
<feature type="region of interest" description="Disordered" evidence="5">
    <location>
        <begin position="117"/>
        <end position="184"/>
    </location>
</feature>
<dbReference type="Proteomes" id="UP000663848">
    <property type="component" value="Unassembled WGS sequence"/>
</dbReference>
<dbReference type="EMBL" id="CAJOBP010001973">
    <property type="protein sequence ID" value="CAF4325513.1"/>
    <property type="molecule type" value="Genomic_DNA"/>
</dbReference>
<evidence type="ECO:0000256" key="1">
    <source>
        <dbReference type="ARBA" id="ARBA00002210"/>
    </source>
</evidence>
<organism evidence="6 10">
    <name type="scientific">Rotaria socialis</name>
    <dbReference type="NCBI Taxonomy" id="392032"/>
    <lineage>
        <taxon>Eukaryota</taxon>
        <taxon>Metazoa</taxon>
        <taxon>Spiralia</taxon>
        <taxon>Gnathifera</taxon>
        <taxon>Rotifera</taxon>
        <taxon>Eurotatoria</taxon>
        <taxon>Bdelloidea</taxon>
        <taxon>Philodinida</taxon>
        <taxon>Philodinidae</taxon>
        <taxon>Rotaria</taxon>
    </lineage>
</organism>